<dbReference type="Proteomes" id="UP001174909">
    <property type="component" value="Unassembled WGS sequence"/>
</dbReference>
<reference evidence="1" key="1">
    <citation type="submission" date="2023-03" db="EMBL/GenBank/DDBJ databases">
        <authorList>
            <person name="Steffen K."/>
            <person name="Cardenas P."/>
        </authorList>
    </citation>
    <scope>NUCLEOTIDE SEQUENCE</scope>
</reference>
<name>A0AA35U1A8_GEOBA</name>
<accession>A0AA35U1A8</accession>
<comment type="caution">
    <text evidence="1">The sequence shown here is derived from an EMBL/GenBank/DDBJ whole genome shotgun (WGS) entry which is preliminary data.</text>
</comment>
<sequence>MEMGHRDRGIYLGKTVSEPWKTIEEKVTFGGRLRKGMFQFELV</sequence>
<proteinExistence type="predicted"/>
<protein>
    <submittedName>
        <fullName evidence="1">Uncharacterized protein</fullName>
    </submittedName>
</protein>
<evidence type="ECO:0000313" key="2">
    <source>
        <dbReference type="Proteomes" id="UP001174909"/>
    </source>
</evidence>
<evidence type="ECO:0000313" key="1">
    <source>
        <dbReference type="EMBL" id="CAI8058333.1"/>
    </source>
</evidence>
<dbReference type="AlphaFoldDB" id="A0AA35U1A8"/>
<keyword evidence="2" id="KW-1185">Reference proteome</keyword>
<dbReference type="EMBL" id="CASHTH010004505">
    <property type="protein sequence ID" value="CAI8058333.1"/>
    <property type="molecule type" value="Genomic_DNA"/>
</dbReference>
<organism evidence="1 2">
    <name type="scientific">Geodia barretti</name>
    <name type="common">Barrett's horny sponge</name>
    <dbReference type="NCBI Taxonomy" id="519541"/>
    <lineage>
        <taxon>Eukaryota</taxon>
        <taxon>Metazoa</taxon>
        <taxon>Porifera</taxon>
        <taxon>Demospongiae</taxon>
        <taxon>Heteroscleromorpha</taxon>
        <taxon>Tetractinellida</taxon>
        <taxon>Astrophorina</taxon>
        <taxon>Geodiidae</taxon>
        <taxon>Geodia</taxon>
    </lineage>
</organism>
<gene>
    <name evidence="1" type="ORF">GBAR_LOCUS31711</name>
</gene>